<evidence type="ECO:0000256" key="5">
    <source>
        <dbReference type="ARBA" id="ARBA00022741"/>
    </source>
</evidence>
<feature type="region of interest" description="Disordered" evidence="9">
    <location>
        <begin position="1"/>
        <end position="20"/>
    </location>
</feature>
<dbReference type="RefSeq" id="WP_330158053.1">
    <property type="nucleotide sequence ID" value="NZ_BAAAJA010000008.1"/>
</dbReference>
<organism evidence="12 13">
    <name type="scientific">Nocardiopsis tropica</name>
    <dbReference type="NCBI Taxonomy" id="109330"/>
    <lineage>
        <taxon>Bacteria</taxon>
        <taxon>Bacillati</taxon>
        <taxon>Actinomycetota</taxon>
        <taxon>Actinomycetes</taxon>
        <taxon>Streptosporangiales</taxon>
        <taxon>Nocardiopsidaceae</taxon>
        <taxon>Nocardiopsis</taxon>
    </lineage>
</organism>
<feature type="transmembrane region" description="Helical" evidence="10">
    <location>
        <begin position="75"/>
        <end position="95"/>
    </location>
</feature>
<dbReference type="InterPro" id="IPR036890">
    <property type="entry name" value="HATPase_C_sf"/>
</dbReference>
<keyword evidence="8" id="KW-0902">Two-component regulatory system</keyword>
<keyword evidence="4" id="KW-0808">Transferase</keyword>
<dbReference type="InterPro" id="IPR011712">
    <property type="entry name" value="Sig_transdc_His_kin_sub3_dim/P"/>
</dbReference>
<evidence type="ECO:0000256" key="2">
    <source>
        <dbReference type="ARBA" id="ARBA00012438"/>
    </source>
</evidence>
<evidence type="ECO:0000256" key="3">
    <source>
        <dbReference type="ARBA" id="ARBA00022553"/>
    </source>
</evidence>
<comment type="catalytic activity">
    <reaction evidence="1">
        <text>ATP + protein L-histidine = ADP + protein N-phospho-L-histidine.</text>
        <dbReference type="EC" id="2.7.13.3"/>
    </reaction>
</comment>
<evidence type="ECO:0000256" key="4">
    <source>
        <dbReference type="ARBA" id="ARBA00022679"/>
    </source>
</evidence>
<comment type="caution">
    <text evidence="12">The sequence shown here is derived from an EMBL/GenBank/DDBJ whole genome shotgun (WGS) entry which is preliminary data.</text>
</comment>
<feature type="transmembrane region" description="Helical" evidence="10">
    <location>
        <begin position="47"/>
        <end position="68"/>
    </location>
</feature>
<feature type="compositionally biased region" description="Low complexity" evidence="9">
    <location>
        <begin position="294"/>
        <end position="311"/>
    </location>
</feature>
<dbReference type="Gene3D" id="3.30.565.10">
    <property type="entry name" value="Histidine kinase-like ATPase, C-terminal domain"/>
    <property type="match status" value="1"/>
</dbReference>
<name>A0ABU7KNL0_9ACTN</name>
<evidence type="ECO:0000256" key="9">
    <source>
        <dbReference type="SAM" id="MobiDB-lite"/>
    </source>
</evidence>
<evidence type="ECO:0000313" key="12">
    <source>
        <dbReference type="EMBL" id="MEE2050881.1"/>
    </source>
</evidence>
<evidence type="ECO:0000256" key="7">
    <source>
        <dbReference type="ARBA" id="ARBA00022840"/>
    </source>
</evidence>
<feature type="domain" description="Signal transduction histidine kinase subgroup 3 dimerisation and phosphoacceptor" evidence="11">
    <location>
        <begin position="154"/>
        <end position="218"/>
    </location>
</feature>
<evidence type="ECO:0000256" key="6">
    <source>
        <dbReference type="ARBA" id="ARBA00022777"/>
    </source>
</evidence>
<dbReference type="EC" id="2.7.13.3" evidence="2"/>
<evidence type="ECO:0000313" key="13">
    <source>
        <dbReference type="Proteomes" id="UP001348641"/>
    </source>
</evidence>
<keyword evidence="10" id="KW-0472">Membrane</keyword>
<keyword evidence="10" id="KW-0812">Transmembrane</keyword>
<proteinExistence type="predicted"/>
<dbReference type="Gene3D" id="1.20.5.1930">
    <property type="match status" value="1"/>
</dbReference>
<dbReference type="PANTHER" id="PTHR24421">
    <property type="entry name" value="NITRATE/NITRITE SENSOR PROTEIN NARX-RELATED"/>
    <property type="match status" value="1"/>
</dbReference>
<reference evidence="12 13" key="1">
    <citation type="submission" date="2023-07" db="EMBL/GenBank/DDBJ databases">
        <authorList>
            <person name="Girao M."/>
            <person name="Carvalho M.F."/>
        </authorList>
    </citation>
    <scope>NUCLEOTIDE SEQUENCE [LARGE SCALE GENOMIC DNA]</scope>
    <source>
        <strain evidence="12 13">66/93</strain>
    </source>
</reference>
<dbReference type="Pfam" id="PF07730">
    <property type="entry name" value="HisKA_3"/>
    <property type="match status" value="1"/>
</dbReference>
<feature type="transmembrane region" description="Helical" evidence="10">
    <location>
        <begin position="426"/>
        <end position="451"/>
    </location>
</feature>
<feature type="region of interest" description="Disordered" evidence="9">
    <location>
        <begin position="356"/>
        <end position="422"/>
    </location>
</feature>
<sequence>MRKTAGLRTEDPGHGGCAGGGAEGRAARGALLPAVALASGLSCLVPLTAATALTGSGVALAALALAAGWSLRGRVVAGGAAAAFLVQPATALALGQDAASALARGVLAVVCVVLPWLVGRYLRVRSDSAGLGWRRAELLERERSVAAERERVRERERIAARMHDSLGHELSLIAVRAGALEVAPGLGAEDYRRGVAELGAGAIGAVERLQEIIGLLQSGGAEPADPGTDDGDLAGLVGHARNASLEVGLVGGRLWEGMPAEVRALVYAVVREGLTNSAKHAPGAPVAVRVERLGTGASGPDAPGAAGAATDEPVPVPGPAEGYTVSVVNGPATEAPVLASGGSGLAALHARVRAAGGTLGSGPTRAGGPPPPKGAATGFTLTARLPVPPASSGPVLHAPGSAPEPLPSAPESARQRERSRSRTGRALATAVAVPAALLAALVVLGAGYYALASARAVLDPADFASLRVGDPRSAVAPVLPPSTMLDPPDTGPVPSGWTCDHYRSRTALPGSGADAYRLCFAQGRLVDKDAVPTGSGGGTEDEGGGGR</sequence>
<accession>A0ABU7KNL0</accession>
<protein>
    <recommendedName>
        <fullName evidence="2">histidine kinase</fullName>
        <ecNumber evidence="2">2.7.13.3</ecNumber>
    </recommendedName>
</protein>
<gene>
    <name evidence="12" type="ORF">Q8A49_10275</name>
</gene>
<keyword evidence="7" id="KW-0067">ATP-binding</keyword>
<feature type="transmembrane region" description="Helical" evidence="10">
    <location>
        <begin position="101"/>
        <end position="118"/>
    </location>
</feature>
<evidence type="ECO:0000256" key="8">
    <source>
        <dbReference type="ARBA" id="ARBA00023012"/>
    </source>
</evidence>
<dbReference type="EMBL" id="JAUUCC010000020">
    <property type="protein sequence ID" value="MEE2050881.1"/>
    <property type="molecule type" value="Genomic_DNA"/>
</dbReference>
<keyword evidence="6 12" id="KW-0418">Kinase</keyword>
<keyword evidence="10" id="KW-1133">Transmembrane helix</keyword>
<keyword evidence="5" id="KW-0547">Nucleotide-binding</keyword>
<evidence type="ECO:0000256" key="10">
    <source>
        <dbReference type="SAM" id="Phobius"/>
    </source>
</evidence>
<dbReference type="PANTHER" id="PTHR24421:SF10">
    <property type="entry name" value="NITRATE_NITRITE SENSOR PROTEIN NARQ"/>
    <property type="match status" value="1"/>
</dbReference>
<evidence type="ECO:0000259" key="11">
    <source>
        <dbReference type="Pfam" id="PF07730"/>
    </source>
</evidence>
<feature type="region of interest" description="Disordered" evidence="9">
    <location>
        <begin position="294"/>
        <end position="313"/>
    </location>
</feature>
<dbReference type="GO" id="GO:0016301">
    <property type="term" value="F:kinase activity"/>
    <property type="evidence" value="ECO:0007669"/>
    <property type="project" value="UniProtKB-KW"/>
</dbReference>
<dbReference type="InterPro" id="IPR050482">
    <property type="entry name" value="Sensor_HK_TwoCompSys"/>
</dbReference>
<keyword evidence="3" id="KW-0597">Phosphoprotein</keyword>
<dbReference type="Proteomes" id="UP001348641">
    <property type="component" value="Unassembled WGS sequence"/>
</dbReference>
<evidence type="ECO:0000256" key="1">
    <source>
        <dbReference type="ARBA" id="ARBA00000085"/>
    </source>
</evidence>